<protein>
    <recommendedName>
        <fullName evidence="4">Lipoprotein</fullName>
    </recommendedName>
</protein>
<organism evidence="2 3">
    <name type="scientific">Snodgrassella alvi</name>
    <dbReference type="NCBI Taxonomy" id="1196083"/>
    <lineage>
        <taxon>Bacteria</taxon>
        <taxon>Pseudomonadati</taxon>
        <taxon>Pseudomonadota</taxon>
        <taxon>Betaproteobacteria</taxon>
        <taxon>Neisseriales</taxon>
        <taxon>Neisseriaceae</taxon>
        <taxon>Snodgrassella</taxon>
    </lineage>
</organism>
<dbReference type="PROSITE" id="PS51257">
    <property type="entry name" value="PROKAR_LIPOPROTEIN"/>
    <property type="match status" value="1"/>
</dbReference>
<reference evidence="2" key="1">
    <citation type="journal article" date="2017" name="MBio">
        <title>Type VI secretion-mediated competition in the bee gut microbiome.</title>
        <authorList>
            <person name="Steele M.I."/>
            <person name="Kwong W.K."/>
            <person name="Powell J.E."/>
            <person name="Whiteley M."/>
            <person name="Moran N.A."/>
        </authorList>
    </citation>
    <scope>NUCLEOTIDE SEQUENCE [LARGE SCALE GENOMIC DNA]</scope>
    <source>
        <strain evidence="2">Nev3CBA3</strain>
    </source>
</reference>
<evidence type="ECO:0008006" key="4">
    <source>
        <dbReference type="Google" id="ProtNLM"/>
    </source>
</evidence>
<evidence type="ECO:0000313" key="3">
    <source>
        <dbReference type="Proteomes" id="UP000229434"/>
    </source>
</evidence>
<keyword evidence="1" id="KW-0732">Signal</keyword>
<gene>
    <name evidence="2" type="ORF">BHC49_08630</name>
</gene>
<evidence type="ECO:0000256" key="1">
    <source>
        <dbReference type="SAM" id="SignalP"/>
    </source>
</evidence>
<name>A0A2N9XX71_9NEIS</name>
<feature type="signal peptide" evidence="1">
    <location>
        <begin position="1"/>
        <end position="18"/>
    </location>
</feature>
<feature type="chain" id="PRO_5014705723" description="Lipoprotein" evidence="1">
    <location>
        <begin position="19"/>
        <end position="150"/>
    </location>
</feature>
<dbReference type="Proteomes" id="UP000229434">
    <property type="component" value="Unassembled WGS sequence"/>
</dbReference>
<sequence length="150" mass="17064">MKVLKIIALMSMSLVLFGCDNSKSADANKASSDIAQSTEKSELGKIQDAYINDAKRYLPKKVDSNSNLVDIYKENDTINYKYVMDINKDELDLPRTKKITTSNLKQVYCGTNPELVKFRESFANGVNHYYYIKDKEIFSVHLSLADCETK</sequence>
<comment type="caution">
    <text evidence="2">The sequence shown here is derived from an EMBL/GenBank/DDBJ whole genome shotgun (WGS) entry which is preliminary data.</text>
</comment>
<dbReference type="RefSeq" id="WP_100137757.1">
    <property type="nucleotide sequence ID" value="NZ_MEIS01000114.1"/>
</dbReference>
<proteinExistence type="predicted"/>
<accession>A0A2N9XX71</accession>
<evidence type="ECO:0000313" key="2">
    <source>
        <dbReference type="EMBL" id="PIT54474.1"/>
    </source>
</evidence>
<dbReference type="AlphaFoldDB" id="A0A2N9XX71"/>
<dbReference type="OrthoDB" id="7058359at2"/>
<dbReference type="EMBL" id="MEIS01000114">
    <property type="protein sequence ID" value="PIT54474.1"/>
    <property type="molecule type" value="Genomic_DNA"/>
</dbReference>